<dbReference type="Proteomes" id="UP000000556">
    <property type="component" value="Chromosome"/>
</dbReference>
<dbReference type="FunFam" id="3.40.309.10:FF:000012">
    <property type="entry name" value="Betaine aldehyde dehydrogenase"/>
    <property type="match status" value="1"/>
</dbReference>
<dbReference type="HOGENOM" id="CLU_005391_0_1_6"/>
<dbReference type="InterPro" id="IPR016161">
    <property type="entry name" value="Ald_DH/histidinol_DH"/>
</dbReference>
<dbReference type="SUPFAM" id="SSF53720">
    <property type="entry name" value="ALDH-like"/>
    <property type="match status" value="1"/>
</dbReference>
<evidence type="ECO:0000256" key="3">
    <source>
        <dbReference type="PROSITE-ProRule" id="PRU10007"/>
    </source>
</evidence>
<dbReference type="PATRIC" id="fig|160488.4.peg.2059"/>
<dbReference type="InterPro" id="IPR016162">
    <property type="entry name" value="Ald_DH_N"/>
</dbReference>
<sequence>MAVFASDSFGQLKVEKIMTAQWNHYINGEYVSPESEEYIHEFIPTTALPGDSIARGSAADVDKAVRAAAAAQPAWNARKPIERGRILLAIARLVRANAAAFCAKEAEETGKPLKMAAFEIEACAQYFEYYGGLATAIQGETINLGPSYHAYTTREPFGVVGVILPWNSPLNQAGRAIAPALVSGNTVVVKPSEFTSVTMLQFAELVVKEAGLPPGVLNVVTGTGKETGEPLVKHPLIRKVAFTGSVRAGREIGKLAADRIIPLSLELGGKSPNIVFEDADLDRAVAGSVFAFTVNTGQVCLAGTRCLVHESIFEKFSKKLAGAVEALQFSDGESFGLGPLTTKAQFEQVHRYNELAIQEGAHCLVGGEAPSDKTGWYVRPTVYTNVNNSMRIAREEIFGPVLVLIPFKDENEAVAIANDSDYGLAAGVWTTDLARAHRVSAQIEAGQVYVNEYPSGGVETPFGGFKQSGHGREKGIEALHHYTQTKTTIIRI</sequence>
<dbReference type="PaxDb" id="160488-PP_1948"/>
<dbReference type="Pfam" id="PF00171">
    <property type="entry name" value="Aldedh"/>
    <property type="match status" value="1"/>
</dbReference>
<evidence type="ECO:0000256" key="4">
    <source>
        <dbReference type="RuleBase" id="RU003345"/>
    </source>
</evidence>
<dbReference type="PROSITE" id="PS00687">
    <property type="entry name" value="ALDEHYDE_DEHYDR_GLU"/>
    <property type="match status" value="1"/>
</dbReference>
<gene>
    <name evidence="6" type="ordered locus">PP_1948</name>
</gene>
<keyword evidence="2 4" id="KW-0560">Oxidoreductase</keyword>
<dbReference type="Gene3D" id="3.40.309.10">
    <property type="entry name" value="Aldehyde Dehydrogenase, Chain A, domain 2"/>
    <property type="match status" value="1"/>
</dbReference>
<dbReference type="FunFam" id="3.40.605.10:FF:000007">
    <property type="entry name" value="NAD/NADP-dependent betaine aldehyde dehydrogenase"/>
    <property type="match status" value="1"/>
</dbReference>
<dbReference type="OrthoDB" id="9812625at2"/>
<evidence type="ECO:0000313" key="6">
    <source>
        <dbReference type="EMBL" id="AAN67564.1"/>
    </source>
</evidence>
<dbReference type="PANTHER" id="PTHR11699">
    <property type="entry name" value="ALDEHYDE DEHYDROGENASE-RELATED"/>
    <property type="match status" value="1"/>
</dbReference>
<dbReference type="FunFam" id="3.40.605.10:FF:000026">
    <property type="entry name" value="Aldehyde dehydrogenase, putative"/>
    <property type="match status" value="1"/>
</dbReference>
<evidence type="ECO:0000256" key="2">
    <source>
        <dbReference type="ARBA" id="ARBA00023002"/>
    </source>
</evidence>
<dbReference type="PhylomeDB" id="Q88LI4"/>
<feature type="domain" description="Aldehyde dehydrogenase" evidence="5">
    <location>
        <begin position="30"/>
        <end position="487"/>
    </location>
</feature>
<evidence type="ECO:0000313" key="7">
    <source>
        <dbReference type="Proteomes" id="UP000000556"/>
    </source>
</evidence>
<dbReference type="GO" id="GO:0016620">
    <property type="term" value="F:oxidoreductase activity, acting on the aldehyde or oxo group of donors, NAD or NADP as acceptor"/>
    <property type="evidence" value="ECO:0007669"/>
    <property type="project" value="InterPro"/>
</dbReference>
<proteinExistence type="inferred from homology"/>
<dbReference type="Gene3D" id="3.40.605.10">
    <property type="entry name" value="Aldehyde Dehydrogenase, Chain A, domain 1"/>
    <property type="match status" value="1"/>
</dbReference>
<name>Q88LI4_PSEPK</name>
<organism evidence="6 7">
    <name type="scientific">Pseudomonas putida (strain ATCC 47054 / DSM 6125 / CFBP 8728 / NCIMB 11950 / KT2440)</name>
    <dbReference type="NCBI Taxonomy" id="160488"/>
    <lineage>
        <taxon>Bacteria</taxon>
        <taxon>Pseudomonadati</taxon>
        <taxon>Pseudomonadota</taxon>
        <taxon>Gammaproteobacteria</taxon>
        <taxon>Pseudomonadales</taxon>
        <taxon>Pseudomonadaceae</taxon>
        <taxon>Pseudomonas</taxon>
    </lineage>
</organism>
<keyword evidence="7" id="KW-1185">Reference proteome</keyword>
<feature type="active site" evidence="3">
    <location>
        <position position="266"/>
    </location>
</feature>
<dbReference type="InterPro" id="IPR016163">
    <property type="entry name" value="Ald_DH_C"/>
</dbReference>
<dbReference type="KEGG" id="ppu:PP_1948"/>
<dbReference type="EMBL" id="AE015451">
    <property type="protein sequence ID" value="AAN67564.1"/>
    <property type="molecule type" value="Genomic_DNA"/>
</dbReference>
<comment type="similarity">
    <text evidence="1 4">Belongs to the aldehyde dehydrogenase family.</text>
</comment>
<reference evidence="6 7" key="1">
    <citation type="journal article" date="2002" name="Environ. Microbiol.">
        <title>Complete genome sequence and comparative analysis of the metabolically versatile Pseudomonas putida KT2440.</title>
        <authorList>
            <person name="Nelson K.E."/>
            <person name="Weinel C."/>
            <person name="Paulsen I.T."/>
            <person name="Dodson R.J."/>
            <person name="Hilbert H."/>
            <person name="Martins dos Santos V.A."/>
            <person name="Fouts D.E."/>
            <person name="Gill S.R."/>
            <person name="Pop M."/>
            <person name="Holmes M."/>
            <person name="Brinkac L."/>
            <person name="Beanan M."/>
            <person name="DeBoy R.T."/>
            <person name="Daugherty S."/>
            <person name="Kolonay J."/>
            <person name="Madupu R."/>
            <person name="Nelson W."/>
            <person name="White O."/>
            <person name="Peterson J."/>
            <person name="Khouri H."/>
            <person name="Hance I."/>
            <person name="Chris Lee P."/>
            <person name="Holtzapple E."/>
            <person name="Scanlan D."/>
            <person name="Tran K."/>
            <person name="Moazzez A."/>
            <person name="Utterback T."/>
            <person name="Rizzo M."/>
            <person name="Lee K."/>
            <person name="Kosack D."/>
            <person name="Moestl D."/>
            <person name="Wedler H."/>
            <person name="Lauber J."/>
            <person name="Stjepandic D."/>
            <person name="Hoheisel J."/>
            <person name="Straetz M."/>
            <person name="Heim S."/>
            <person name="Kiewitz C."/>
            <person name="Eisen J.A."/>
            <person name="Timmis K.N."/>
            <person name="Dusterhoft A."/>
            <person name="Tummler B."/>
            <person name="Fraser C.M."/>
        </authorList>
    </citation>
    <scope>NUCLEOTIDE SEQUENCE [LARGE SCALE GENOMIC DNA]</scope>
    <source>
        <strain evidence="7">ATCC 47054 / DSM 6125 / CFBP 8728 / NCIMB 11950 / KT2440</strain>
    </source>
</reference>
<accession>Q88LI4</accession>
<evidence type="ECO:0000256" key="1">
    <source>
        <dbReference type="ARBA" id="ARBA00009986"/>
    </source>
</evidence>
<dbReference type="AlphaFoldDB" id="Q88LI4"/>
<protein>
    <submittedName>
        <fullName evidence="6">Benzaldehyde dehydrogenase</fullName>
    </submittedName>
</protein>
<dbReference type="eggNOG" id="COG1012">
    <property type="taxonomic scope" value="Bacteria"/>
</dbReference>
<dbReference type="BioCyc" id="PPUT160488:G1G01-2070-MONOMER"/>
<dbReference type="STRING" id="160488.PP_1948"/>
<evidence type="ECO:0000259" key="5">
    <source>
        <dbReference type="Pfam" id="PF00171"/>
    </source>
</evidence>
<reference evidence="6 7" key="2">
    <citation type="journal article" date="2016" name="Environ. Microbiol.">
        <title>The revisited genome of Pseudomonas putida KT2440 enlightens its value as a robust metabolic chassis.</title>
        <authorList>
            <person name="Belda E."/>
            <person name="van Heck R.G."/>
            <person name="Lopez-Sanchez M.J."/>
            <person name="Cruveiller S."/>
            <person name="Barbe V."/>
            <person name="Fraser C."/>
            <person name="Klenk H.P."/>
            <person name="Petersen J."/>
            <person name="Morgat A."/>
            <person name="Nikel P.I."/>
            <person name="Vallenet D."/>
            <person name="Rouy Z."/>
            <person name="Sekowska A."/>
            <person name="Martins Dos Santos V.A."/>
            <person name="de Lorenzo V."/>
            <person name="Danchin A."/>
            <person name="Medigue C."/>
        </authorList>
    </citation>
    <scope>NUCLEOTIDE SEQUENCE [LARGE SCALE GENOMIC DNA]</scope>
    <source>
        <strain evidence="7">ATCC 47054 / DSM 6125 / CFBP 8728 / NCIMB 11950 / KT2440</strain>
    </source>
</reference>
<dbReference type="InterPro" id="IPR029510">
    <property type="entry name" value="Ald_DH_CS_GLU"/>
</dbReference>
<dbReference type="InterPro" id="IPR015590">
    <property type="entry name" value="Aldehyde_DH_dom"/>
</dbReference>